<gene>
    <name evidence="2" type="ORF">B0A48_16809</name>
</gene>
<dbReference type="AlphaFoldDB" id="A0A1V8SE12"/>
<feature type="region of interest" description="Disordered" evidence="1">
    <location>
        <begin position="346"/>
        <end position="411"/>
    </location>
</feature>
<reference evidence="3" key="1">
    <citation type="submission" date="2017-03" db="EMBL/GenBank/DDBJ databases">
        <title>Genomes of endolithic fungi from Antarctica.</title>
        <authorList>
            <person name="Coleine C."/>
            <person name="Masonjones S."/>
            <person name="Stajich J.E."/>
        </authorList>
    </citation>
    <scope>NUCLEOTIDE SEQUENCE [LARGE SCALE GENOMIC DNA]</scope>
    <source>
        <strain evidence="3">CCFEE 5527</strain>
    </source>
</reference>
<dbReference type="OrthoDB" id="10263226at2759"/>
<name>A0A1V8SE12_9PEZI</name>
<feature type="region of interest" description="Disordered" evidence="1">
    <location>
        <begin position="185"/>
        <end position="205"/>
    </location>
</feature>
<dbReference type="EMBL" id="NAJO01000056">
    <property type="protein sequence ID" value="OQN97267.1"/>
    <property type="molecule type" value="Genomic_DNA"/>
</dbReference>
<sequence>MYGCDEEDVDALEGLPVAMQDDAELAEIRAIEKDVTVSNPWVLAKMHARPTQRQVDRSVGSIAQVCASSSTTHGNDAVVDDPVSRPPQSANTIGLLTPRASSPRPTRQPIHPSDFVPDIRLANDGRLISSEVPYAGEYAVGSSPSRHAGNVTPASSQFGRSSRPIDSQDSGTPLAQIAQVRPRARAAQGRPAANRPFVTPTTVGPPRERVWFDHLDDLENAPPRHTRRTHGTQPQHELVAQGELGDLIDEPQPLSRPAQNRDIREFVESVDLTDNHDAVTDRRQNRVPLQTFHRPDSTAMPLDHIDTAIGQNENASQAYGALSGRGFMPASELATLEALGFAKVNGQQPTAKRRKTADRALRPTSGNAPSNCVRTDKDEDEYEPARPRTKSGRRRSSVKLPRTKSSNLPLERTLARKRTYDLALTSSISLQDIVVAQRRGETEHTLLDWSRSAVDLEDTFATIESHDAIAQLGRKVRELLINRVNDGEMVQDLGELIGIAIHQRQEAAVEETMSPIATQVSDA</sequence>
<dbReference type="Proteomes" id="UP000192596">
    <property type="component" value="Unassembled WGS sequence"/>
</dbReference>
<organism evidence="2 3">
    <name type="scientific">Cryoendolithus antarcticus</name>
    <dbReference type="NCBI Taxonomy" id="1507870"/>
    <lineage>
        <taxon>Eukaryota</taxon>
        <taxon>Fungi</taxon>
        <taxon>Dikarya</taxon>
        <taxon>Ascomycota</taxon>
        <taxon>Pezizomycotina</taxon>
        <taxon>Dothideomycetes</taxon>
        <taxon>Dothideomycetidae</taxon>
        <taxon>Cladosporiales</taxon>
        <taxon>Cladosporiaceae</taxon>
        <taxon>Cryoendolithus</taxon>
    </lineage>
</organism>
<feature type="compositionally biased region" description="Polar residues" evidence="1">
    <location>
        <begin position="86"/>
        <end position="105"/>
    </location>
</feature>
<feature type="compositionally biased region" description="Low complexity" evidence="1">
    <location>
        <begin position="185"/>
        <end position="196"/>
    </location>
</feature>
<evidence type="ECO:0000313" key="3">
    <source>
        <dbReference type="Proteomes" id="UP000192596"/>
    </source>
</evidence>
<feature type="compositionally biased region" description="Polar residues" evidence="1">
    <location>
        <begin position="364"/>
        <end position="373"/>
    </location>
</feature>
<feature type="region of interest" description="Disordered" evidence="1">
    <location>
        <begin position="141"/>
        <end position="173"/>
    </location>
</feature>
<comment type="caution">
    <text evidence="2">The sequence shown here is derived from an EMBL/GenBank/DDBJ whole genome shotgun (WGS) entry which is preliminary data.</text>
</comment>
<evidence type="ECO:0000313" key="2">
    <source>
        <dbReference type="EMBL" id="OQN97267.1"/>
    </source>
</evidence>
<keyword evidence="3" id="KW-1185">Reference proteome</keyword>
<feature type="compositionally biased region" description="Polar residues" evidence="1">
    <location>
        <begin position="152"/>
        <end position="173"/>
    </location>
</feature>
<proteinExistence type="predicted"/>
<feature type="region of interest" description="Disordered" evidence="1">
    <location>
        <begin position="69"/>
        <end position="117"/>
    </location>
</feature>
<accession>A0A1V8SE12</accession>
<evidence type="ECO:0000256" key="1">
    <source>
        <dbReference type="SAM" id="MobiDB-lite"/>
    </source>
</evidence>
<dbReference type="InParanoid" id="A0A1V8SE12"/>
<feature type="compositionally biased region" description="Basic residues" evidence="1">
    <location>
        <begin position="387"/>
        <end position="397"/>
    </location>
</feature>
<protein>
    <submittedName>
        <fullName evidence="2">Uncharacterized protein</fullName>
    </submittedName>
</protein>
<dbReference type="STRING" id="1507870.A0A1V8SE12"/>